<dbReference type="AlphaFoldDB" id="E6SWG2"/>
<protein>
    <recommendedName>
        <fullName evidence="4">Transmembrane protein</fullName>
    </recommendedName>
</protein>
<dbReference type="HOGENOM" id="CLU_1764370_0_0_10"/>
<dbReference type="EMBL" id="CP002352">
    <property type="protein sequence ID" value="ADV44623.1"/>
    <property type="molecule type" value="Genomic_DNA"/>
</dbReference>
<feature type="transmembrane region" description="Helical" evidence="1">
    <location>
        <begin position="89"/>
        <end position="117"/>
    </location>
</feature>
<keyword evidence="3" id="KW-1185">Reference proteome</keyword>
<evidence type="ECO:0000313" key="3">
    <source>
        <dbReference type="Proteomes" id="UP000008630"/>
    </source>
</evidence>
<sequence>MKKGIRKTDNYFERNRIIRQARNYRYNFIDYLYYQGERYSKKYIRISGSTLIMQYWLFGVFFPLLPFLAPRYYDIMGNIFVKINLTENHPIVGAVIFLLPIFVAMVLLPELWCLLRYRKDRVAAIKHHYRQSIWKDAIPMWLLSAIPLLLFLLWVAILVITR</sequence>
<gene>
    <name evidence="2" type="ordered locus">Bache_2673</name>
</gene>
<dbReference type="eggNOG" id="ENOG5033RYU">
    <property type="taxonomic scope" value="Bacteria"/>
</dbReference>
<dbReference type="RefSeq" id="WP_013548210.1">
    <property type="nucleotide sequence ID" value="NC_014933.1"/>
</dbReference>
<evidence type="ECO:0000256" key="1">
    <source>
        <dbReference type="SAM" id="Phobius"/>
    </source>
</evidence>
<feature type="transmembrane region" description="Helical" evidence="1">
    <location>
        <begin position="51"/>
        <end position="69"/>
    </location>
</feature>
<dbReference type="STRING" id="693979.Bache_2673"/>
<keyword evidence="1" id="KW-1133">Transmembrane helix</keyword>
<keyword evidence="1" id="KW-0812">Transmembrane</keyword>
<reference evidence="2 3" key="2">
    <citation type="journal article" date="2011" name="Stand. Genomic Sci.">
        <title>Complete genome sequence of Bacteroides helcogenes type strain (P 36-108).</title>
        <authorList>
            <person name="Pati A."/>
            <person name="Gronow S."/>
            <person name="Zeytun A."/>
            <person name="Lapidus A."/>
            <person name="Nolan M."/>
            <person name="Hammon N."/>
            <person name="Deshpande S."/>
            <person name="Cheng J.F."/>
            <person name="Tapia R."/>
            <person name="Han C."/>
            <person name="Goodwin L."/>
            <person name="Pitluck S."/>
            <person name="Liolios K."/>
            <person name="Pagani I."/>
            <person name="Ivanova N."/>
            <person name="Mavromatis K."/>
            <person name="Chen A."/>
            <person name="Palaniappan K."/>
            <person name="Land M."/>
            <person name="Hauser L."/>
            <person name="Chang Y.J."/>
            <person name="Jeffries C.D."/>
            <person name="Detter J.C."/>
            <person name="Brambilla E."/>
            <person name="Rohde M."/>
            <person name="Goker M."/>
            <person name="Woyke T."/>
            <person name="Bristow J."/>
            <person name="Eisen J.A."/>
            <person name="Markowitz V."/>
            <person name="Hugenholtz P."/>
            <person name="Kyrpides N.C."/>
            <person name="Klenk H.P."/>
            <person name="Lucas S."/>
        </authorList>
    </citation>
    <scope>NUCLEOTIDE SEQUENCE [LARGE SCALE GENOMIC DNA]</scope>
    <source>
        <strain evidence="3">ATCC 35417 / DSM 20613 / JCM 6297 / CCUG 15421 / P 36-108</strain>
    </source>
</reference>
<keyword evidence="1" id="KW-0472">Membrane</keyword>
<organism evidence="2 3">
    <name type="scientific">Bacteroides helcogenes (strain ATCC 35417 / DSM 20613 / JCM 6297 / CCUG 15421 / P 36-108)</name>
    <dbReference type="NCBI Taxonomy" id="693979"/>
    <lineage>
        <taxon>Bacteria</taxon>
        <taxon>Pseudomonadati</taxon>
        <taxon>Bacteroidota</taxon>
        <taxon>Bacteroidia</taxon>
        <taxon>Bacteroidales</taxon>
        <taxon>Bacteroidaceae</taxon>
        <taxon>Bacteroides</taxon>
    </lineage>
</organism>
<name>E6SWG2_BACT6</name>
<proteinExistence type="predicted"/>
<evidence type="ECO:0008006" key="4">
    <source>
        <dbReference type="Google" id="ProtNLM"/>
    </source>
</evidence>
<reference key="1">
    <citation type="submission" date="2010-11" db="EMBL/GenBank/DDBJ databases">
        <title>The complete genome of Bacteroides helcogenes P 36-108.</title>
        <authorList>
            <consortium name="US DOE Joint Genome Institute (JGI-PGF)"/>
            <person name="Lucas S."/>
            <person name="Copeland A."/>
            <person name="Lapidus A."/>
            <person name="Bruce D."/>
            <person name="Goodwin L."/>
            <person name="Pitluck S."/>
            <person name="Kyrpides N."/>
            <person name="Mavromatis K."/>
            <person name="Ivanova N."/>
            <person name="Zeytun A."/>
            <person name="Brettin T."/>
            <person name="Detter J.C."/>
            <person name="Tapia R."/>
            <person name="Han C."/>
            <person name="Land M."/>
            <person name="Hauser L."/>
            <person name="Markowitz V."/>
            <person name="Cheng J.-F."/>
            <person name="Hugenholtz P."/>
            <person name="Woyke T."/>
            <person name="Wu D."/>
            <person name="Gronow S."/>
            <person name="Wellnitz S."/>
            <person name="Brambilla E."/>
            <person name="Klenk H.-P."/>
            <person name="Eisen J.A."/>
        </authorList>
    </citation>
    <scope>NUCLEOTIDE SEQUENCE</scope>
    <source>
        <strain>P 36-108</strain>
    </source>
</reference>
<feature type="transmembrane region" description="Helical" evidence="1">
    <location>
        <begin position="138"/>
        <end position="160"/>
    </location>
</feature>
<evidence type="ECO:0000313" key="2">
    <source>
        <dbReference type="EMBL" id="ADV44623.1"/>
    </source>
</evidence>
<dbReference type="KEGG" id="bhl:Bache_2673"/>
<accession>E6SWG2</accession>
<dbReference type="Proteomes" id="UP000008630">
    <property type="component" value="Chromosome"/>
</dbReference>